<feature type="transmembrane region" description="Helical" evidence="1">
    <location>
        <begin position="120"/>
        <end position="137"/>
    </location>
</feature>
<accession>A0A2T1ELG6</accession>
<evidence type="ECO:0000313" key="4">
    <source>
        <dbReference type="Proteomes" id="UP000239576"/>
    </source>
</evidence>
<evidence type="ECO:0000256" key="1">
    <source>
        <dbReference type="SAM" id="Phobius"/>
    </source>
</evidence>
<dbReference type="GO" id="GO:0006508">
    <property type="term" value="P:proteolysis"/>
    <property type="evidence" value="ECO:0007669"/>
    <property type="project" value="UniProtKB-KW"/>
</dbReference>
<feature type="transmembrane region" description="Helical" evidence="1">
    <location>
        <begin position="142"/>
        <end position="163"/>
    </location>
</feature>
<proteinExistence type="predicted"/>
<dbReference type="GO" id="GO:0080120">
    <property type="term" value="P:CAAX-box protein maturation"/>
    <property type="evidence" value="ECO:0007669"/>
    <property type="project" value="UniProtKB-ARBA"/>
</dbReference>
<feature type="domain" description="CAAX prenyl protease 2/Lysostaphin resistance protein A-like" evidence="2">
    <location>
        <begin position="55"/>
        <end position="152"/>
    </location>
</feature>
<keyword evidence="3" id="KW-0645">Protease</keyword>
<sequence length="168" mass="18716">MQSLFRRVILAFSTVPTAKDWLQAVVLLLIFALIYLPIGFTLGFLNIDVQTSWQTIVSVAVGAFFMPALLEECGFRALLLPHSTEAILLSKRWLLSSLSWCLFVGYHLHPFVPPFFRTPAFLSGAGLLGIICTISYLKSGSVWTPIAIHWLIVVAWLLCFGGLEKFQG</sequence>
<organism evidence="3 4">
    <name type="scientific">Stenomitos frigidus ULC18</name>
    <dbReference type="NCBI Taxonomy" id="2107698"/>
    <lineage>
        <taxon>Bacteria</taxon>
        <taxon>Bacillati</taxon>
        <taxon>Cyanobacteriota</taxon>
        <taxon>Cyanophyceae</taxon>
        <taxon>Leptolyngbyales</taxon>
        <taxon>Leptolyngbyaceae</taxon>
        <taxon>Stenomitos</taxon>
    </lineage>
</organism>
<gene>
    <name evidence="3" type="ORF">C7B82_03640</name>
</gene>
<reference evidence="3 4" key="2">
    <citation type="submission" date="2018-03" db="EMBL/GenBank/DDBJ databases">
        <title>The ancient ancestry and fast evolution of plastids.</title>
        <authorList>
            <person name="Moore K.R."/>
            <person name="Magnabosco C."/>
            <person name="Momper L."/>
            <person name="Gold D.A."/>
            <person name="Bosak T."/>
            <person name="Fournier G.P."/>
        </authorList>
    </citation>
    <scope>NUCLEOTIDE SEQUENCE [LARGE SCALE GENOMIC DNA]</scope>
    <source>
        <strain evidence="3 4">ULC18</strain>
    </source>
</reference>
<dbReference type="AlphaFoldDB" id="A0A2T1ELG6"/>
<evidence type="ECO:0000259" key="2">
    <source>
        <dbReference type="Pfam" id="PF02517"/>
    </source>
</evidence>
<keyword evidence="1" id="KW-1133">Transmembrane helix</keyword>
<evidence type="ECO:0000313" key="3">
    <source>
        <dbReference type="EMBL" id="PSB33592.1"/>
    </source>
</evidence>
<feature type="transmembrane region" description="Helical" evidence="1">
    <location>
        <begin position="21"/>
        <end position="45"/>
    </location>
</feature>
<dbReference type="Pfam" id="PF02517">
    <property type="entry name" value="Rce1-like"/>
    <property type="match status" value="1"/>
</dbReference>
<keyword evidence="1" id="KW-0812">Transmembrane</keyword>
<comment type="caution">
    <text evidence="3">The sequence shown here is derived from an EMBL/GenBank/DDBJ whole genome shotgun (WGS) entry which is preliminary data.</text>
</comment>
<keyword evidence="1" id="KW-0472">Membrane</keyword>
<protein>
    <submittedName>
        <fullName evidence="3">CPBP family intramembrane metalloprotease</fullName>
    </submittedName>
</protein>
<dbReference type="Proteomes" id="UP000239576">
    <property type="component" value="Unassembled WGS sequence"/>
</dbReference>
<feature type="transmembrane region" description="Helical" evidence="1">
    <location>
        <begin position="91"/>
        <end position="108"/>
    </location>
</feature>
<dbReference type="EMBL" id="PVWK01000017">
    <property type="protein sequence ID" value="PSB33592.1"/>
    <property type="molecule type" value="Genomic_DNA"/>
</dbReference>
<name>A0A2T1ELG6_9CYAN</name>
<dbReference type="OrthoDB" id="5141003at2"/>
<keyword evidence="3" id="KW-0482">Metalloprotease</keyword>
<dbReference type="GO" id="GO:0008237">
    <property type="term" value="F:metallopeptidase activity"/>
    <property type="evidence" value="ECO:0007669"/>
    <property type="project" value="UniProtKB-KW"/>
</dbReference>
<reference evidence="4" key="1">
    <citation type="submission" date="2018-02" db="EMBL/GenBank/DDBJ databases">
        <authorList>
            <person name="Moore K."/>
            <person name="Momper L."/>
        </authorList>
    </citation>
    <scope>NUCLEOTIDE SEQUENCE [LARGE SCALE GENOMIC DNA]</scope>
    <source>
        <strain evidence="4">ULC18</strain>
    </source>
</reference>
<keyword evidence="3" id="KW-0378">Hydrolase</keyword>
<feature type="transmembrane region" description="Helical" evidence="1">
    <location>
        <begin position="51"/>
        <end position="70"/>
    </location>
</feature>
<dbReference type="InterPro" id="IPR003675">
    <property type="entry name" value="Rce1/LyrA-like_dom"/>
</dbReference>
<dbReference type="RefSeq" id="WP_106254954.1">
    <property type="nucleotide sequence ID" value="NZ_CAWNSW010000080.1"/>
</dbReference>
<dbReference type="GO" id="GO:0004175">
    <property type="term" value="F:endopeptidase activity"/>
    <property type="evidence" value="ECO:0007669"/>
    <property type="project" value="UniProtKB-ARBA"/>
</dbReference>
<keyword evidence="4" id="KW-1185">Reference proteome</keyword>